<organism evidence="5 6">
    <name type="scientific">Prochlorothrix hollandica PCC 9006 = CALU 1027</name>
    <dbReference type="NCBI Taxonomy" id="317619"/>
    <lineage>
        <taxon>Bacteria</taxon>
        <taxon>Bacillati</taxon>
        <taxon>Cyanobacteriota</taxon>
        <taxon>Cyanophyceae</taxon>
        <taxon>Prochlorotrichales</taxon>
        <taxon>Prochlorotrichaceae</taxon>
        <taxon>Prochlorothrix</taxon>
    </lineage>
</organism>
<reference evidence="5" key="1">
    <citation type="submission" date="2015-04" db="EMBL/GenBank/DDBJ databases">
        <authorList>
            <person name="Chernyaeva E.N."/>
            <person name="Velichko N.V."/>
            <person name="Rayko M.P."/>
            <person name="Pinevich A.V."/>
        </authorList>
    </citation>
    <scope>NUCLEOTIDE SEQUENCE [LARGE SCALE GENOMIC DNA]</scope>
    <source>
        <strain evidence="5">CALU 1027</strain>
    </source>
</reference>
<keyword evidence="3" id="KW-0378">Hydrolase</keyword>
<dbReference type="Proteomes" id="UP000034681">
    <property type="component" value="Unassembled WGS sequence"/>
</dbReference>
<evidence type="ECO:0000313" key="6">
    <source>
        <dbReference type="Proteomes" id="UP000034681"/>
    </source>
</evidence>
<name>A0A0M2Q2M7_PROHO</name>
<proteinExistence type="inferred from homology"/>
<accession>A0A0M2Q2M7</accession>
<dbReference type="Gene3D" id="3.40.630.20">
    <property type="entry name" value="Peptidase C15, pyroglutamyl peptidase I-like"/>
    <property type="match status" value="2"/>
</dbReference>
<dbReference type="AlphaFoldDB" id="A0A0M2Q2M7"/>
<dbReference type="OrthoDB" id="9779738at2"/>
<dbReference type="SUPFAM" id="SSF53182">
    <property type="entry name" value="Pyrrolidone carboxyl peptidase (pyroglutamate aminopeptidase)"/>
    <property type="match status" value="1"/>
</dbReference>
<dbReference type="EMBL" id="AJTX02000002">
    <property type="protein sequence ID" value="KKJ01518.1"/>
    <property type="molecule type" value="Genomic_DNA"/>
</dbReference>
<dbReference type="GO" id="GO:0006508">
    <property type="term" value="P:proteolysis"/>
    <property type="evidence" value="ECO:0007669"/>
    <property type="project" value="UniProtKB-KW"/>
</dbReference>
<protein>
    <recommendedName>
        <fullName evidence="7">Peptidase C15</fullName>
    </recommendedName>
</protein>
<dbReference type="PANTHER" id="PTHR23402">
    <property type="entry name" value="PROTEASE FAMILY C15 PYROGLUTAMYL-PEPTIDASE I-RELATED"/>
    <property type="match status" value="1"/>
</dbReference>
<dbReference type="RefSeq" id="WP_017714266.1">
    <property type="nucleotide sequence ID" value="NZ_KB235941.1"/>
</dbReference>
<comment type="similarity">
    <text evidence="1">Belongs to the peptidase C15 family.</text>
</comment>
<gene>
    <name evidence="5" type="ORF">PROH_04215</name>
</gene>
<evidence type="ECO:0000256" key="1">
    <source>
        <dbReference type="ARBA" id="ARBA00006641"/>
    </source>
</evidence>
<evidence type="ECO:0000256" key="3">
    <source>
        <dbReference type="ARBA" id="ARBA00022801"/>
    </source>
</evidence>
<dbReference type="Pfam" id="PF01470">
    <property type="entry name" value="Peptidase_C15"/>
    <property type="match status" value="1"/>
</dbReference>
<evidence type="ECO:0000256" key="2">
    <source>
        <dbReference type="ARBA" id="ARBA00022670"/>
    </source>
</evidence>
<dbReference type="PANTHER" id="PTHR23402:SF1">
    <property type="entry name" value="PYROGLUTAMYL-PEPTIDASE I"/>
    <property type="match status" value="1"/>
</dbReference>
<dbReference type="InterPro" id="IPR036440">
    <property type="entry name" value="Peptidase_C15-like_sf"/>
</dbReference>
<keyword evidence="4" id="KW-0788">Thiol protease</keyword>
<evidence type="ECO:0008006" key="7">
    <source>
        <dbReference type="Google" id="ProtNLM"/>
    </source>
</evidence>
<keyword evidence="2" id="KW-0645">Protease</keyword>
<comment type="caution">
    <text evidence="5">The sequence shown here is derived from an EMBL/GenBank/DDBJ whole genome shotgun (WGS) entry which is preliminary data.</text>
</comment>
<evidence type="ECO:0000256" key="4">
    <source>
        <dbReference type="ARBA" id="ARBA00022807"/>
    </source>
</evidence>
<dbReference type="STRING" id="317619.GCA_000332315_04125"/>
<sequence>MKPPSLLLTSFDVWLAHHITNSSDDLLEHLHHTQGLPPQCHLLRRLPVAVAPALAQVQAAILAHRPRWVVCCGMAESRSRLELERQGVRGDRVLHTSLDLLRLSQGLAHTAISDDAGRFVCNDLYFSVLDWLQRDGLATQGLFVHVPPLTAETRSAIVGDFRTVLDRLARGADDGG</sequence>
<dbReference type="GO" id="GO:0008234">
    <property type="term" value="F:cysteine-type peptidase activity"/>
    <property type="evidence" value="ECO:0007669"/>
    <property type="project" value="UniProtKB-KW"/>
</dbReference>
<dbReference type="InterPro" id="IPR016125">
    <property type="entry name" value="Peptidase_C15-like"/>
</dbReference>
<dbReference type="eggNOG" id="COG2039">
    <property type="taxonomic scope" value="Bacteria"/>
</dbReference>
<evidence type="ECO:0000313" key="5">
    <source>
        <dbReference type="EMBL" id="KKJ01518.1"/>
    </source>
</evidence>
<keyword evidence="6" id="KW-1185">Reference proteome</keyword>